<dbReference type="AlphaFoldDB" id="A0A182NT40"/>
<reference evidence="5" key="1">
    <citation type="submission" date="2013-03" db="EMBL/GenBank/DDBJ databases">
        <title>The Genome Sequence of Anopheles dirus WRAIR2.</title>
        <authorList>
            <consortium name="The Broad Institute Genomics Platform"/>
            <person name="Neafsey D.E."/>
            <person name="Walton C."/>
            <person name="Walker B."/>
            <person name="Young S.K."/>
            <person name="Zeng Q."/>
            <person name="Gargeya S."/>
            <person name="Fitzgerald M."/>
            <person name="Haas B."/>
            <person name="Abouelleil A."/>
            <person name="Allen A.W."/>
            <person name="Alvarado L."/>
            <person name="Arachchi H.M."/>
            <person name="Berlin A.M."/>
            <person name="Chapman S.B."/>
            <person name="Gainer-Dewar J."/>
            <person name="Goldberg J."/>
            <person name="Griggs A."/>
            <person name="Gujja S."/>
            <person name="Hansen M."/>
            <person name="Howarth C."/>
            <person name="Imamovic A."/>
            <person name="Ireland A."/>
            <person name="Larimer J."/>
            <person name="McCowan C."/>
            <person name="Murphy C."/>
            <person name="Pearson M."/>
            <person name="Poon T.W."/>
            <person name="Priest M."/>
            <person name="Roberts A."/>
            <person name="Saif S."/>
            <person name="Shea T."/>
            <person name="Sisk P."/>
            <person name="Sykes S."/>
            <person name="Wortman J."/>
            <person name="Nusbaum C."/>
            <person name="Birren B."/>
        </authorList>
    </citation>
    <scope>NUCLEOTIDE SEQUENCE [LARGE SCALE GENOMIC DNA]</scope>
    <source>
        <strain evidence="5">WRAIR2</strain>
    </source>
</reference>
<dbReference type="Proteomes" id="UP000075884">
    <property type="component" value="Unassembled WGS sequence"/>
</dbReference>
<keyword evidence="2" id="KW-0479">Metal-binding</keyword>
<evidence type="ECO:0000259" key="3">
    <source>
        <dbReference type="Pfam" id="PF13359"/>
    </source>
</evidence>
<comment type="cofactor">
    <cofactor evidence="1">
        <name>a divalent metal cation</name>
        <dbReference type="ChEBI" id="CHEBI:60240"/>
    </cofactor>
</comment>
<dbReference type="EnsemblMetazoa" id="ADIR010830-RA">
    <property type="protein sequence ID" value="ADIR010830-PA"/>
    <property type="gene ID" value="ADIR010830"/>
</dbReference>
<dbReference type="VEuPathDB" id="VectorBase:ADIR010830"/>
<dbReference type="GO" id="GO:0046872">
    <property type="term" value="F:metal ion binding"/>
    <property type="evidence" value="ECO:0007669"/>
    <property type="project" value="UniProtKB-KW"/>
</dbReference>
<evidence type="ECO:0000313" key="5">
    <source>
        <dbReference type="Proteomes" id="UP000075884"/>
    </source>
</evidence>
<organism evidence="4 5">
    <name type="scientific">Anopheles dirus</name>
    <dbReference type="NCBI Taxonomy" id="7168"/>
    <lineage>
        <taxon>Eukaryota</taxon>
        <taxon>Metazoa</taxon>
        <taxon>Ecdysozoa</taxon>
        <taxon>Arthropoda</taxon>
        <taxon>Hexapoda</taxon>
        <taxon>Insecta</taxon>
        <taxon>Pterygota</taxon>
        <taxon>Neoptera</taxon>
        <taxon>Endopterygota</taxon>
        <taxon>Diptera</taxon>
        <taxon>Nematocera</taxon>
        <taxon>Culicoidea</taxon>
        <taxon>Culicidae</taxon>
        <taxon>Anophelinae</taxon>
        <taxon>Anopheles</taxon>
    </lineage>
</organism>
<evidence type="ECO:0000313" key="4">
    <source>
        <dbReference type="EnsemblMetazoa" id="ADIR010830-PA"/>
    </source>
</evidence>
<feature type="domain" description="DDE Tnp4" evidence="3">
    <location>
        <begin position="110"/>
        <end position="159"/>
    </location>
</feature>
<dbReference type="InterPro" id="IPR027806">
    <property type="entry name" value="HARBI1_dom"/>
</dbReference>
<dbReference type="STRING" id="7168.A0A182NT40"/>
<name>A0A182NT40_9DIPT</name>
<accession>A0A182NT40</accession>
<sequence length="162" mass="18653">GTHLLNKILEEEFDNTVVNFLRLSRTDFEYLLSLISPMIGKQDKNMRESISARERFKITLRFLATGDNDKSLEYKTKRNQFRYSSQSDEWIQISESFQEQLKFPHAIGTIDGRHIPIKAPCLSGSDYINYKKFFSIVLLAVVDANCNFIFADVGSKGRIAEC</sequence>
<dbReference type="Pfam" id="PF13359">
    <property type="entry name" value="DDE_Tnp_4"/>
    <property type="match status" value="1"/>
</dbReference>
<protein>
    <submittedName>
        <fullName evidence="4">DDE Tnp4 domain-containing protein</fullName>
    </submittedName>
</protein>
<evidence type="ECO:0000256" key="1">
    <source>
        <dbReference type="ARBA" id="ARBA00001968"/>
    </source>
</evidence>
<keyword evidence="5" id="KW-1185">Reference proteome</keyword>
<proteinExistence type="predicted"/>
<reference evidence="4" key="2">
    <citation type="submission" date="2020-05" db="UniProtKB">
        <authorList>
            <consortium name="EnsemblMetazoa"/>
        </authorList>
    </citation>
    <scope>IDENTIFICATION</scope>
    <source>
        <strain evidence="4">WRAIR2</strain>
    </source>
</reference>
<evidence type="ECO:0000256" key="2">
    <source>
        <dbReference type="ARBA" id="ARBA00022723"/>
    </source>
</evidence>